<gene>
    <name evidence="1" type="ORF">F2Q69_00009448</name>
</gene>
<dbReference type="Gene3D" id="3.90.1150.10">
    <property type="entry name" value="Aspartate Aminotransferase, domain 1"/>
    <property type="match status" value="1"/>
</dbReference>
<protein>
    <submittedName>
        <fullName evidence="1">Uncharacterized protein</fullName>
    </submittedName>
</protein>
<sequence length="152" mass="16841">MANNESVDWQFSGSDEGKAASEASLSTYTSKLFALCDPQGKPILPPRGIASTLKNWVRHSIDMDTPTLEDAFDRLESFCDRHSISGETPRKAVNGVNLRATIQKRQNQKMMLKPGYLRQFHRSQDSGPLILGLLSVVESPFGSEAEGESFCY</sequence>
<comment type="caution">
    <text evidence="1">The sequence shown here is derived from an EMBL/GenBank/DDBJ whole genome shotgun (WGS) entry which is preliminary data.</text>
</comment>
<evidence type="ECO:0000313" key="2">
    <source>
        <dbReference type="Proteomes" id="UP000712600"/>
    </source>
</evidence>
<name>A0A8S9NXR7_BRACR</name>
<dbReference type="AlphaFoldDB" id="A0A8S9NXR7"/>
<dbReference type="InterPro" id="IPR015422">
    <property type="entry name" value="PyrdxlP-dep_Trfase_small"/>
</dbReference>
<dbReference type="Proteomes" id="UP000712600">
    <property type="component" value="Unassembled WGS sequence"/>
</dbReference>
<accession>A0A8S9NXR7</accession>
<reference evidence="1" key="1">
    <citation type="submission" date="2019-12" db="EMBL/GenBank/DDBJ databases">
        <title>Genome sequencing and annotation of Brassica cretica.</title>
        <authorList>
            <person name="Studholme D.J."/>
            <person name="Sarris P."/>
        </authorList>
    </citation>
    <scope>NUCLEOTIDE SEQUENCE</scope>
    <source>
        <strain evidence="1">PFS-109/04</strain>
        <tissue evidence="1">Leaf</tissue>
    </source>
</reference>
<evidence type="ECO:0000313" key="1">
    <source>
        <dbReference type="EMBL" id="KAF3507165.1"/>
    </source>
</evidence>
<proteinExistence type="predicted"/>
<dbReference type="EMBL" id="QGKX02001521">
    <property type="protein sequence ID" value="KAF3507165.1"/>
    <property type="molecule type" value="Genomic_DNA"/>
</dbReference>
<organism evidence="1 2">
    <name type="scientific">Brassica cretica</name>
    <name type="common">Mustard</name>
    <dbReference type="NCBI Taxonomy" id="69181"/>
    <lineage>
        <taxon>Eukaryota</taxon>
        <taxon>Viridiplantae</taxon>
        <taxon>Streptophyta</taxon>
        <taxon>Embryophyta</taxon>
        <taxon>Tracheophyta</taxon>
        <taxon>Spermatophyta</taxon>
        <taxon>Magnoliopsida</taxon>
        <taxon>eudicotyledons</taxon>
        <taxon>Gunneridae</taxon>
        <taxon>Pentapetalae</taxon>
        <taxon>rosids</taxon>
        <taxon>malvids</taxon>
        <taxon>Brassicales</taxon>
        <taxon>Brassicaceae</taxon>
        <taxon>Brassiceae</taxon>
        <taxon>Brassica</taxon>
    </lineage>
</organism>